<sequence length="32" mass="3586">MLIVTQISTTDEVYLRPPALLIVIKLFTAVAR</sequence>
<organism evidence="1">
    <name type="scientific">Anguilla anguilla</name>
    <name type="common">European freshwater eel</name>
    <name type="synonym">Muraena anguilla</name>
    <dbReference type="NCBI Taxonomy" id="7936"/>
    <lineage>
        <taxon>Eukaryota</taxon>
        <taxon>Metazoa</taxon>
        <taxon>Chordata</taxon>
        <taxon>Craniata</taxon>
        <taxon>Vertebrata</taxon>
        <taxon>Euteleostomi</taxon>
        <taxon>Actinopterygii</taxon>
        <taxon>Neopterygii</taxon>
        <taxon>Teleostei</taxon>
        <taxon>Anguilliformes</taxon>
        <taxon>Anguillidae</taxon>
        <taxon>Anguilla</taxon>
    </lineage>
</organism>
<reference evidence="1" key="1">
    <citation type="submission" date="2014-11" db="EMBL/GenBank/DDBJ databases">
        <authorList>
            <person name="Amaro Gonzalez C."/>
        </authorList>
    </citation>
    <scope>NUCLEOTIDE SEQUENCE</scope>
</reference>
<protein>
    <submittedName>
        <fullName evidence="1">Uncharacterized protein</fullName>
    </submittedName>
</protein>
<dbReference type="AlphaFoldDB" id="A0A0E9SKE6"/>
<dbReference type="EMBL" id="GBXM01066738">
    <property type="protein sequence ID" value="JAH41839.1"/>
    <property type="molecule type" value="Transcribed_RNA"/>
</dbReference>
<proteinExistence type="predicted"/>
<reference evidence="1" key="2">
    <citation type="journal article" date="2015" name="Fish Shellfish Immunol.">
        <title>Early steps in the European eel (Anguilla anguilla)-Vibrio vulnificus interaction in the gills: Role of the RtxA13 toxin.</title>
        <authorList>
            <person name="Callol A."/>
            <person name="Pajuelo D."/>
            <person name="Ebbesson L."/>
            <person name="Teles M."/>
            <person name="MacKenzie S."/>
            <person name="Amaro C."/>
        </authorList>
    </citation>
    <scope>NUCLEOTIDE SEQUENCE</scope>
</reference>
<accession>A0A0E9SKE6</accession>
<evidence type="ECO:0000313" key="1">
    <source>
        <dbReference type="EMBL" id="JAH41839.1"/>
    </source>
</evidence>
<name>A0A0E9SKE6_ANGAN</name>